<dbReference type="PANTHER" id="PTHR12794:SF0">
    <property type="entry name" value="GEM-ASSOCIATED PROTEIN 2"/>
    <property type="match status" value="1"/>
</dbReference>
<feature type="region of interest" description="Disordered" evidence="2">
    <location>
        <begin position="269"/>
        <end position="314"/>
    </location>
</feature>
<proteinExistence type="inferred from homology"/>
<dbReference type="Pfam" id="PF04938">
    <property type="entry name" value="SIP1"/>
    <property type="match status" value="1"/>
</dbReference>
<protein>
    <submittedName>
        <fullName evidence="3">Uncharacterized protein</fullName>
    </submittedName>
</protein>
<organism evidence="3 4">
    <name type="scientific">Trichosporon asahii var. asahii (strain ATCC 90039 / CBS 2479 / JCM 2466 / KCTC 7840 / NBRC 103889/ NCYC 2677 / UAMH 7654)</name>
    <name type="common">Yeast</name>
    <dbReference type="NCBI Taxonomy" id="1186058"/>
    <lineage>
        <taxon>Eukaryota</taxon>
        <taxon>Fungi</taxon>
        <taxon>Dikarya</taxon>
        <taxon>Basidiomycota</taxon>
        <taxon>Agaricomycotina</taxon>
        <taxon>Tremellomycetes</taxon>
        <taxon>Trichosporonales</taxon>
        <taxon>Trichosporonaceae</taxon>
        <taxon>Trichosporon</taxon>
    </lineage>
</organism>
<feature type="region of interest" description="Disordered" evidence="2">
    <location>
        <begin position="1"/>
        <end position="29"/>
    </location>
</feature>
<feature type="compositionally biased region" description="Acidic residues" evidence="2">
    <location>
        <begin position="138"/>
        <end position="155"/>
    </location>
</feature>
<feature type="compositionally biased region" description="Basic and acidic residues" evidence="2">
    <location>
        <begin position="274"/>
        <end position="283"/>
    </location>
</feature>
<dbReference type="EMBL" id="ALBS01000312">
    <property type="protein sequence ID" value="EJT46000.1"/>
    <property type="molecule type" value="Genomic_DNA"/>
</dbReference>
<sequence length="353" mass="39033">MGKRRRQNEEVTEAPASGQVLPVAELGDDFNGDAEDGATYLALANREAASLPFYTRVEPPASYSVIEKPSKVTVEVEQGRHPALPKESWEVVNAAHFKAYKAQIAKHWPPSPALACPYPSPPDIEDEEGWRAYIDGADGGDEHDEEEDEEMDEEAAMNAPPKPARPRERREPLVSLLAGLDTDDTLALLGHFNAWLGETETLSPLWARWIFALLCVLDSRLDSGQQSQLRDLVRTLASVIMVRWEKALGKDELQPVAYKEGFYGVQTVASNGPGEKEDDKGDKPPQWALGARWKNDRDAAPRSESPKRPPDDDSVDAVLARTWILISAVVSGWGQWDLIDEVNAQVSALPRHS</sequence>
<accession>J4U709</accession>
<feature type="compositionally biased region" description="Basic and acidic residues" evidence="2">
    <location>
        <begin position="293"/>
        <end position="311"/>
    </location>
</feature>
<dbReference type="RefSeq" id="XP_014177698.1">
    <property type="nucleotide sequence ID" value="XM_014322223.1"/>
</dbReference>
<dbReference type="GO" id="GO:0032797">
    <property type="term" value="C:SMN complex"/>
    <property type="evidence" value="ECO:0007669"/>
    <property type="project" value="TreeGrafter"/>
</dbReference>
<dbReference type="OrthoDB" id="428895at2759"/>
<gene>
    <name evidence="3" type="ORF">A1Q1_05546</name>
</gene>
<evidence type="ECO:0000313" key="3">
    <source>
        <dbReference type="EMBL" id="EJT46000.1"/>
    </source>
</evidence>
<dbReference type="GO" id="GO:0005634">
    <property type="term" value="C:nucleus"/>
    <property type="evidence" value="ECO:0007669"/>
    <property type="project" value="TreeGrafter"/>
</dbReference>
<comment type="caution">
    <text evidence="3">The sequence shown here is derived from an EMBL/GenBank/DDBJ whole genome shotgun (WGS) entry which is preliminary data.</text>
</comment>
<dbReference type="Proteomes" id="UP000002748">
    <property type="component" value="Unassembled WGS sequence"/>
</dbReference>
<dbReference type="GeneID" id="25989058"/>
<dbReference type="InterPro" id="IPR035426">
    <property type="entry name" value="Gemin2/Brr1"/>
</dbReference>
<dbReference type="KEGG" id="tasa:A1Q1_05546"/>
<name>J4U709_TRIAS</name>
<reference evidence="3 4" key="1">
    <citation type="journal article" date="2012" name="Eukaryot. Cell">
        <title>Draft genome sequence of CBS 2479, the standard type strain of Trichosporon asahii.</title>
        <authorList>
            <person name="Yang R.Y."/>
            <person name="Li H.T."/>
            <person name="Zhu H."/>
            <person name="Zhou G.P."/>
            <person name="Wang M."/>
            <person name="Wang L."/>
        </authorList>
    </citation>
    <scope>NUCLEOTIDE SEQUENCE [LARGE SCALE GENOMIC DNA]</scope>
    <source>
        <strain evidence="4">ATCC 90039 / CBS 2479 / JCM 2466 / KCTC 7840 / NCYC 2677 / UAMH 7654</strain>
    </source>
</reference>
<evidence type="ECO:0000313" key="4">
    <source>
        <dbReference type="Proteomes" id="UP000002748"/>
    </source>
</evidence>
<evidence type="ECO:0000256" key="1">
    <source>
        <dbReference type="ARBA" id="ARBA00025758"/>
    </source>
</evidence>
<dbReference type="PANTHER" id="PTHR12794">
    <property type="entry name" value="GEMIN2"/>
    <property type="match status" value="1"/>
</dbReference>
<dbReference type="VEuPathDB" id="FungiDB:A1Q1_05546"/>
<comment type="similarity">
    <text evidence="1">Belongs to the gemin-2 family.</text>
</comment>
<dbReference type="AlphaFoldDB" id="J4U709"/>
<evidence type="ECO:0000256" key="2">
    <source>
        <dbReference type="SAM" id="MobiDB-lite"/>
    </source>
</evidence>
<dbReference type="HOGENOM" id="CLU_061593_0_0_1"/>
<feature type="region of interest" description="Disordered" evidence="2">
    <location>
        <begin position="135"/>
        <end position="169"/>
    </location>
</feature>
<dbReference type="Gene3D" id="1.20.58.1070">
    <property type="match status" value="1"/>
</dbReference>
<dbReference type="GO" id="GO:0000387">
    <property type="term" value="P:spliceosomal snRNP assembly"/>
    <property type="evidence" value="ECO:0007669"/>
    <property type="project" value="InterPro"/>
</dbReference>